<organism evidence="2 3">
    <name type="scientific">Mesorhizobium plurifarium</name>
    <dbReference type="NCBI Taxonomy" id="69974"/>
    <lineage>
        <taxon>Bacteria</taxon>
        <taxon>Pseudomonadati</taxon>
        <taxon>Pseudomonadota</taxon>
        <taxon>Alphaproteobacteria</taxon>
        <taxon>Hyphomicrobiales</taxon>
        <taxon>Phyllobacteriaceae</taxon>
        <taxon>Mesorhizobium</taxon>
    </lineage>
</organism>
<evidence type="ECO:0000313" key="3">
    <source>
        <dbReference type="Proteomes" id="UP000182888"/>
    </source>
</evidence>
<dbReference type="EMBL" id="CCND01000010">
    <property type="protein sequence ID" value="CDX53677.1"/>
    <property type="molecule type" value="Genomic_DNA"/>
</dbReference>
<evidence type="ECO:0000256" key="1">
    <source>
        <dbReference type="SAM" id="MobiDB-lite"/>
    </source>
</evidence>
<name>A0A0K2VTM3_MESPL</name>
<proteinExistence type="predicted"/>
<accession>A0A0K2VTM3</accession>
<feature type="region of interest" description="Disordered" evidence="1">
    <location>
        <begin position="99"/>
        <end position="119"/>
    </location>
</feature>
<gene>
    <name evidence="2" type="ORF">MPL1032_180107</name>
</gene>
<dbReference type="AlphaFoldDB" id="A0A0K2VTM3"/>
<dbReference type="Proteomes" id="UP000182888">
    <property type="component" value="Unassembled WGS sequence"/>
</dbReference>
<sequence>MDLTTDAGHSAGHYHDDAPFAEERDRYLRHCAECGATPFSLRTKRSELLWIATRLGPDASSEGIDIEALRRIAIERQQAHGPSPRREEWSISDDLGFDFSAGGGNRVPDSNIRANSTSM</sequence>
<reference evidence="3" key="1">
    <citation type="submission" date="2014-08" db="EMBL/GenBank/DDBJ databases">
        <authorList>
            <person name="Edwards T."/>
        </authorList>
    </citation>
    <scope>NUCLEOTIDE SEQUENCE [LARGE SCALE GENOMIC DNA]</scope>
</reference>
<protein>
    <submittedName>
        <fullName evidence="2">Uncharacterized protein</fullName>
    </submittedName>
</protein>
<evidence type="ECO:0000313" key="2">
    <source>
        <dbReference type="EMBL" id="CDX53677.1"/>
    </source>
</evidence>